<accession>A0AA49JGE5</accession>
<keyword evidence="2" id="KW-0255">Endonuclease</keyword>
<dbReference type="PANTHER" id="PTHR42834:SF1">
    <property type="entry name" value="ENDONUCLEASE_EXONUCLEASE_PHOSPHATASE FAMILY PROTEIN (AFU_ORTHOLOGUE AFUA_3G09210)"/>
    <property type="match status" value="1"/>
</dbReference>
<organism evidence="2">
    <name type="scientific">Roseihalotalea indica</name>
    <dbReference type="NCBI Taxonomy" id="2867963"/>
    <lineage>
        <taxon>Bacteria</taxon>
        <taxon>Pseudomonadati</taxon>
        <taxon>Bacteroidota</taxon>
        <taxon>Cytophagia</taxon>
        <taxon>Cytophagales</taxon>
        <taxon>Catalimonadaceae</taxon>
        <taxon>Roseihalotalea</taxon>
    </lineage>
</organism>
<dbReference type="InterPro" id="IPR005135">
    <property type="entry name" value="Endo/exonuclease/phosphatase"/>
</dbReference>
<dbReference type="AlphaFoldDB" id="A0AA49JGE5"/>
<gene>
    <name evidence="2" type="ORF">K4G66_00060</name>
</gene>
<dbReference type="GO" id="GO:0004519">
    <property type="term" value="F:endonuclease activity"/>
    <property type="evidence" value="ECO:0007669"/>
    <property type="project" value="UniProtKB-KW"/>
</dbReference>
<reference evidence="2" key="2">
    <citation type="journal article" date="2024" name="Antonie Van Leeuwenhoek">
        <title>Roseihalotalea indica gen. nov., sp. nov., a halophilic Bacteroidetes from mesopelagic Southwest Indian Ocean with higher carbohydrate metabolic potential.</title>
        <authorList>
            <person name="Chen B."/>
            <person name="Zhang M."/>
            <person name="Lin D."/>
            <person name="Ye J."/>
            <person name="Tang K."/>
        </authorList>
    </citation>
    <scope>NUCLEOTIDE SEQUENCE</scope>
    <source>
        <strain evidence="2">TK19036</strain>
    </source>
</reference>
<reference evidence="2" key="1">
    <citation type="journal article" date="2023" name="Comput. Struct. Biotechnol. J.">
        <title>Discovery of a novel marine Bacteroidetes with a rich repertoire of carbohydrate-active enzymes.</title>
        <authorList>
            <person name="Chen B."/>
            <person name="Liu G."/>
            <person name="Chen Q."/>
            <person name="Wang H."/>
            <person name="Liu L."/>
            <person name="Tang K."/>
        </authorList>
    </citation>
    <scope>NUCLEOTIDE SEQUENCE</scope>
    <source>
        <strain evidence="2">TK19036</strain>
    </source>
</reference>
<keyword evidence="2" id="KW-0378">Hydrolase</keyword>
<dbReference type="PANTHER" id="PTHR42834">
    <property type="entry name" value="ENDONUCLEASE/EXONUCLEASE/PHOSPHATASE FAMILY PROTEIN (AFU_ORTHOLOGUE AFUA_3G09210)"/>
    <property type="match status" value="1"/>
</dbReference>
<dbReference type="InterPro" id="IPR036691">
    <property type="entry name" value="Endo/exonu/phosph_ase_sf"/>
</dbReference>
<evidence type="ECO:0000313" key="2">
    <source>
        <dbReference type="EMBL" id="WKN37104.1"/>
    </source>
</evidence>
<keyword evidence="2" id="KW-0540">Nuclease</keyword>
<feature type="domain" description="Endonuclease/exonuclease/phosphatase" evidence="1">
    <location>
        <begin position="30"/>
        <end position="326"/>
    </location>
</feature>
<protein>
    <submittedName>
        <fullName evidence="2">Endonuclease/exonuclease/phosphatase family protein</fullName>
    </submittedName>
</protein>
<dbReference type="EMBL" id="CP120682">
    <property type="protein sequence ID" value="WKN37104.1"/>
    <property type="molecule type" value="Genomic_DNA"/>
</dbReference>
<evidence type="ECO:0000259" key="1">
    <source>
        <dbReference type="Pfam" id="PF19580"/>
    </source>
</evidence>
<name>A0AA49JGE5_9BACT</name>
<sequence length="329" mass="38248">MARVVYWIGLVIWMPQWSSAQELIQEEITLMFYNVENLFDVRDDSLTIDEAFLPGGDRYWTYNRFQQKLKHLYKVIAGVGEWQPPAIIALAEVENRYVLEALLQDTPLHRFHYEIIHQDSPDARGIDVALLYRPDLLSIIRHEFISVDLPTHRTTRDILYVQGQLAEQDTVHLYVNHWPSRYSGTKVSEASRMAAAKTLQAHIQSVIKEEPDAKVLVTGDFNDTPEDASMLFLVRETPLQNLSHYAYEGTHKHQGEWGVLDQWLASQNWQEGETKWVILNKRGNVFHPEWLLEADEANLGYRPKRTYVGFKYQGGFSDHLPIYLKLTPQ</sequence>
<dbReference type="Pfam" id="PF19580">
    <property type="entry name" value="Exo_endo_phos_3"/>
    <property type="match status" value="1"/>
</dbReference>
<dbReference type="SUPFAM" id="SSF56219">
    <property type="entry name" value="DNase I-like"/>
    <property type="match status" value="1"/>
</dbReference>
<proteinExistence type="predicted"/>
<dbReference type="Gene3D" id="3.60.10.10">
    <property type="entry name" value="Endonuclease/exonuclease/phosphatase"/>
    <property type="match status" value="1"/>
</dbReference>